<name>A0AAJ1Q8U0_9FIRM</name>
<dbReference type="EMBL" id="JASORJ010000002">
    <property type="protein sequence ID" value="MDK7356390.1"/>
    <property type="molecule type" value="Genomic_DNA"/>
</dbReference>
<comment type="caution">
    <text evidence="1">The sequence shown here is derived from an EMBL/GenBank/DDBJ whole genome shotgun (WGS) entry which is preliminary data.</text>
</comment>
<dbReference type="Proteomes" id="UP001236274">
    <property type="component" value="Unassembled WGS sequence"/>
</dbReference>
<dbReference type="InterPro" id="IPR053773">
    <property type="entry name" value="Vpar_1526-like"/>
</dbReference>
<dbReference type="AlphaFoldDB" id="A0AAJ1Q8U0"/>
<reference evidence="1" key="1">
    <citation type="submission" date="2023-05" db="EMBL/GenBank/DDBJ databases">
        <title>Cataloging the Phylogenetic Diversity of Human Bladder Bacteria.</title>
        <authorList>
            <person name="Du J."/>
        </authorList>
    </citation>
    <scope>NUCLEOTIDE SEQUENCE</scope>
    <source>
        <strain evidence="1">UMB10101</strain>
    </source>
</reference>
<accession>A0AAJ1Q8U0</accession>
<organism evidence="1 2">
    <name type="scientific">Veillonella atypica</name>
    <dbReference type="NCBI Taxonomy" id="39777"/>
    <lineage>
        <taxon>Bacteria</taxon>
        <taxon>Bacillati</taxon>
        <taxon>Bacillota</taxon>
        <taxon>Negativicutes</taxon>
        <taxon>Veillonellales</taxon>
        <taxon>Veillonellaceae</taxon>
        <taxon>Veillonella</taxon>
    </lineage>
</organism>
<dbReference type="RefSeq" id="WP_285416635.1">
    <property type="nucleotide sequence ID" value="NZ_JASORJ010000002.1"/>
</dbReference>
<proteinExistence type="predicted"/>
<protein>
    <submittedName>
        <fullName evidence="1">Uncharacterized protein</fullName>
    </submittedName>
</protein>
<gene>
    <name evidence="1" type="ORF">QP520_01910</name>
</gene>
<evidence type="ECO:0000313" key="2">
    <source>
        <dbReference type="Proteomes" id="UP001236274"/>
    </source>
</evidence>
<sequence length="535" mass="60002">MSTFIPYVVLAVVVLGFFGVCYAVFNKSESSSEAHSVKSKPSKKTRPGRLYEQEKVHITPRETHDGVDVYEAHVDERIPVSKDAIKLDNSVEQHNFENSVDAEPIIAEPIVTEPAVAEPIDEGSDTEKTMEIPAVESSTEDTIALGESPDVMDETRCFDADATQMFGSENSEVVNPQGPSALEETRMFNADEINEHLSNIEEDEPEPIGPWAQAAQEDKRVALAIEPFAHAFGVVHGDAMQFVADITRDALAVLGITKLSEVKLLLQNIVIQEALLAMQKAYAGTPTTWMKTAALEAFSDVVQSPKSSTPYLVAFDALRVLPHLTLGHFQVMALTLLLQYSRNSNNYGRIHFQHYVEKYIEPFISDLPHDSSFYRQLDYLRCTQQERESVTLTQLLSNSYPFVFNYRGFTKEELFRATDGRGVDPRFVVRSLNSNLYKLAVVDESLAQRFFREARISDPMVQRDLIALMKSKPTAFRGEEARQIMDDISPVLSDLARVYDESPMCSISLTLLGLYLGRAHVKATIGEEFDLSHWF</sequence>
<evidence type="ECO:0000313" key="1">
    <source>
        <dbReference type="EMBL" id="MDK7356390.1"/>
    </source>
</evidence>
<dbReference type="NCBIfam" id="NF045477">
    <property type="entry name" value="LPO_1073_dom"/>
    <property type="match status" value="1"/>
</dbReference>